<evidence type="ECO:0000313" key="3">
    <source>
        <dbReference type="Proteomes" id="UP001314263"/>
    </source>
</evidence>
<keyword evidence="3" id="KW-1185">Reference proteome</keyword>
<evidence type="ECO:0000256" key="1">
    <source>
        <dbReference type="SAM" id="Coils"/>
    </source>
</evidence>
<proteinExistence type="predicted"/>
<reference evidence="2 3" key="1">
    <citation type="submission" date="2023-10" db="EMBL/GenBank/DDBJ databases">
        <authorList>
            <person name="Maclean D."/>
            <person name="Macfadyen A."/>
        </authorList>
    </citation>
    <scope>NUCLEOTIDE SEQUENCE [LARGE SCALE GENOMIC DNA]</scope>
</reference>
<dbReference type="Proteomes" id="UP001314263">
    <property type="component" value="Unassembled WGS sequence"/>
</dbReference>
<keyword evidence="1" id="KW-0175">Coiled coil</keyword>
<evidence type="ECO:0000313" key="2">
    <source>
        <dbReference type="EMBL" id="CAK0784678.1"/>
    </source>
</evidence>
<organism evidence="2 3">
    <name type="scientific">Coccomyxa viridis</name>
    <dbReference type="NCBI Taxonomy" id="1274662"/>
    <lineage>
        <taxon>Eukaryota</taxon>
        <taxon>Viridiplantae</taxon>
        <taxon>Chlorophyta</taxon>
        <taxon>core chlorophytes</taxon>
        <taxon>Trebouxiophyceae</taxon>
        <taxon>Trebouxiophyceae incertae sedis</taxon>
        <taxon>Coccomyxaceae</taxon>
        <taxon>Coccomyxa</taxon>
    </lineage>
</organism>
<evidence type="ECO:0008006" key="4">
    <source>
        <dbReference type="Google" id="ProtNLM"/>
    </source>
</evidence>
<dbReference type="AlphaFoldDB" id="A0AAV1IFJ8"/>
<comment type="caution">
    <text evidence="2">The sequence shown here is derived from an EMBL/GenBank/DDBJ whole genome shotgun (WGS) entry which is preliminary data.</text>
</comment>
<protein>
    <recommendedName>
        <fullName evidence="4">Mediator of RNA polymerase II transcription subunit 21</fullName>
    </recommendedName>
</protein>
<dbReference type="EMBL" id="CAUYUE010000011">
    <property type="protein sequence ID" value="CAK0784678.1"/>
    <property type="molecule type" value="Genomic_DNA"/>
</dbReference>
<feature type="coiled-coil region" evidence="1">
    <location>
        <begin position="72"/>
        <end position="103"/>
    </location>
</feature>
<accession>A0AAV1IFJ8</accession>
<name>A0AAV1IFJ8_9CHLO</name>
<sequence>MDLSRSRFLDSDVAAQVVAEHSNQQPAPVNDPHAVHDHVDGSEEAEAFLQPAFIGIISELSAITEGVLLPDSAHIEAEAKELQQRAEAAVHEAKNLLEAEQDRLLRIAGMVQLFYEQILQVLPKVSSGQDPTEM</sequence>
<gene>
    <name evidence="2" type="ORF">CVIRNUC_007882</name>
</gene>